<feature type="region of interest" description="Disordered" evidence="1">
    <location>
        <begin position="1"/>
        <end position="21"/>
    </location>
</feature>
<accession>A0A0C3B8F6</accession>
<evidence type="ECO:0000313" key="3">
    <source>
        <dbReference type="Proteomes" id="UP000054097"/>
    </source>
</evidence>
<organism evidence="2 3">
    <name type="scientific">Serendipita vermifera MAFF 305830</name>
    <dbReference type="NCBI Taxonomy" id="933852"/>
    <lineage>
        <taxon>Eukaryota</taxon>
        <taxon>Fungi</taxon>
        <taxon>Dikarya</taxon>
        <taxon>Basidiomycota</taxon>
        <taxon>Agaricomycotina</taxon>
        <taxon>Agaricomycetes</taxon>
        <taxon>Sebacinales</taxon>
        <taxon>Serendipitaceae</taxon>
        <taxon>Serendipita</taxon>
    </lineage>
</organism>
<gene>
    <name evidence="2" type="ORF">M408DRAFT_164033</name>
</gene>
<dbReference type="EMBL" id="KN824297">
    <property type="protein sequence ID" value="KIM27746.1"/>
    <property type="molecule type" value="Genomic_DNA"/>
</dbReference>
<reference evidence="2 3" key="1">
    <citation type="submission" date="2014-04" db="EMBL/GenBank/DDBJ databases">
        <authorList>
            <consortium name="DOE Joint Genome Institute"/>
            <person name="Kuo A."/>
            <person name="Zuccaro A."/>
            <person name="Kohler A."/>
            <person name="Nagy L.G."/>
            <person name="Floudas D."/>
            <person name="Copeland A."/>
            <person name="Barry K.W."/>
            <person name="Cichocki N."/>
            <person name="Veneault-Fourrey C."/>
            <person name="LaButti K."/>
            <person name="Lindquist E.A."/>
            <person name="Lipzen A."/>
            <person name="Lundell T."/>
            <person name="Morin E."/>
            <person name="Murat C."/>
            <person name="Sun H."/>
            <person name="Tunlid A."/>
            <person name="Henrissat B."/>
            <person name="Grigoriev I.V."/>
            <person name="Hibbett D.S."/>
            <person name="Martin F."/>
            <person name="Nordberg H.P."/>
            <person name="Cantor M.N."/>
            <person name="Hua S.X."/>
        </authorList>
    </citation>
    <scope>NUCLEOTIDE SEQUENCE [LARGE SCALE GENOMIC DNA]</scope>
    <source>
        <strain evidence="2 3">MAFF 305830</strain>
    </source>
</reference>
<name>A0A0C3B8F6_SERVB</name>
<protein>
    <submittedName>
        <fullName evidence="2">Uncharacterized protein</fullName>
    </submittedName>
</protein>
<feature type="compositionally biased region" description="Pro residues" evidence="1">
    <location>
        <begin position="1"/>
        <end position="11"/>
    </location>
</feature>
<evidence type="ECO:0000256" key="1">
    <source>
        <dbReference type="SAM" id="MobiDB-lite"/>
    </source>
</evidence>
<dbReference type="AlphaFoldDB" id="A0A0C3B8F6"/>
<evidence type="ECO:0000313" key="2">
    <source>
        <dbReference type="EMBL" id="KIM27746.1"/>
    </source>
</evidence>
<dbReference type="HOGENOM" id="CLU_1971842_0_0_1"/>
<keyword evidence="3" id="KW-1185">Reference proteome</keyword>
<reference evidence="3" key="2">
    <citation type="submission" date="2015-01" db="EMBL/GenBank/DDBJ databases">
        <title>Evolutionary Origins and Diversification of the Mycorrhizal Mutualists.</title>
        <authorList>
            <consortium name="DOE Joint Genome Institute"/>
            <consortium name="Mycorrhizal Genomics Consortium"/>
            <person name="Kohler A."/>
            <person name="Kuo A."/>
            <person name="Nagy L.G."/>
            <person name="Floudas D."/>
            <person name="Copeland A."/>
            <person name="Barry K.W."/>
            <person name="Cichocki N."/>
            <person name="Veneault-Fourrey C."/>
            <person name="LaButti K."/>
            <person name="Lindquist E.A."/>
            <person name="Lipzen A."/>
            <person name="Lundell T."/>
            <person name="Morin E."/>
            <person name="Murat C."/>
            <person name="Riley R."/>
            <person name="Ohm R."/>
            <person name="Sun H."/>
            <person name="Tunlid A."/>
            <person name="Henrissat B."/>
            <person name="Grigoriev I.V."/>
            <person name="Hibbett D.S."/>
            <person name="Martin F."/>
        </authorList>
    </citation>
    <scope>NUCLEOTIDE SEQUENCE [LARGE SCALE GENOMIC DNA]</scope>
    <source>
        <strain evidence="3">MAFF 305830</strain>
    </source>
</reference>
<dbReference type="Proteomes" id="UP000054097">
    <property type="component" value="Unassembled WGS sequence"/>
</dbReference>
<proteinExistence type="predicted"/>
<sequence length="130" mass="14904">MACLCSPPPPSQDTQLSSRPVKTRLGEVIRQRTCPKRIRPPHNFNVPVPAIPFRFGTFGVALLHPAEILCASFRANTQDRVRKSPWRSRKPKTSWWLGTRKSAYGPHREPSWLIYWITFSRSCGFITISD</sequence>